<dbReference type="EMBL" id="GGEC01005409">
    <property type="protein sequence ID" value="MBW85892.1"/>
    <property type="molecule type" value="Transcribed_RNA"/>
</dbReference>
<organism evidence="1">
    <name type="scientific">Rhizophora mucronata</name>
    <name type="common">Asiatic mangrove</name>
    <dbReference type="NCBI Taxonomy" id="61149"/>
    <lineage>
        <taxon>Eukaryota</taxon>
        <taxon>Viridiplantae</taxon>
        <taxon>Streptophyta</taxon>
        <taxon>Embryophyta</taxon>
        <taxon>Tracheophyta</taxon>
        <taxon>Spermatophyta</taxon>
        <taxon>Magnoliopsida</taxon>
        <taxon>eudicotyledons</taxon>
        <taxon>Gunneridae</taxon>
        <taxon>Pentapetalae</taxon>
        <taxon>rosids</taxon>
        <taxon>fabids</taxon>
        <taxon>Malpighiales</taxon>
        <taxon>Rhizophoraceae</taxon>
        <taxon>Rhizophora</taxon>
    </lineage>
</organism>
<proteinExistence type="predicted"/>
<evidence type="ECO:0000313" key="1">
    <source>
        <dbReference type="EMBL" id="MBW85892.1"/>
    </source>
</evidence>
<protein>
    <submittedName>
        <fullName evidence="1">Uncharacterized protein</fullName>
    </submittedName>
</protein>
<sequence>MLLSRSATESVGHLLLH</sequence>
<name>A0A2P2IXH6_RHIMU</name>
<accession>A0A2P2IXH6</accession>
<reference evidence="1" key="1">
    <citation type="submission" date="2018-02" db="EMBL/GenBank/DDBJ databases">
        <title>Rhizophora mucronata_Transcriptome.</title>
        <authorList>
            <person name="Meera S.P."/>
            <person name="Sreeshan A."/>
            <person name="Augustine A."/>
        </authorList>
    </citation>
    <scope>NUCLEOTIDE SEQUENCE</scope>
    <source>
        <tissue evidence="1">Leaf</tissue>
    </source>
</reference>
<dbReference type="AlphaFoldDB" id="A0A2P2IXH6"/>